<evidence type="ECO:0000313" key="2">
    <source>
        <dbReference type="Proteomes" id="UP001497516"/>
    </source>
</evidence>
<dbReference type="EMBL" id="OZ034817">
    <property type="protein sequence ID" value="CAL1382408.1"/>
    <property type="molecule type" value="Genomic_DNA"/>
</dbReference>
<gene>
    <name evidence="1" type="ORF">LTRI10_LOCUS23735</name>
</gene>
<name>A0AAV2E9K4_9ROSI</name>
<evidence type="ECO:0000313" key="1">
    <source>
        <dbReference type="EMBL" id="CAL1382408.1"/>
    </source>
</evidence>
<organism evidence="1 2">
    <name type="scientific">Linum trigynum</name>
    <dbReference type="NCBI Taxonomy" id="586398"/>
    <lineage>
        <taxon>Eukaryota</taxon>
        <taxon>Viridiplantae</taxon>
        <taxon>Streptophyta</taxon>
        <taxon>Embryophyta</taxon>
        <taxon>Tracheophyta</taxon>
        <taxon>Spermatophyta</taxon>
        <taxon>Magnoliopsida</taxon>
        <taxon>eudicotyledons</taxon>
        <taxon>Gunneridae</taxon>
        <taxon>Pentapetalae</taxon>
        <taxon>rosids</taxon>
        <taxon>fabids</taxon>
        <taxon>Malpighiales</taxon>
        <taxon>Linaceae</taxon>
        <taxon>Linum</taxon>
    </lineage>
</organism>
<reference evidence="1 2" key="1">
    <citation type="submission" date="2024-04" db="EMBL/GenBank/DDBJ databases">
        <authorList>
            <person name="Fracassetti M."/>
        </authorList>
    </citation>
    <scope>NUCLEOTIDE SEQUENCE [LARGE SCALE GENOMIC DNA]</scope>
</reference>
<proteinExistence type="predicted"/>
<keyword evidence="2" id="KW-1185">Reference proteome</keyword>
<dbReference type="Proteomes" id="UP001497516">
    <property type="component" value="Chromosome 4"/>
</dbReference>
<dbReference type="AlphaFoldDB" id="A0AAV2E9K4"/>
<sequence length="95" mass="9979">MIEGRSLAVAISNSCINPNKVANFTPLPGLHLRASMATRYRALSKRSPFFHILKANCSAGCSSIASPASLRRVGIDSTSSRSLSQGMLCSANPGV</sequence>
<accession>A0AAV2E9K4</accession>
<protein>
    <submittedName>
        <fullName evidence="1">Uncharacterized protein</fullName>
    </submittedName>
</protein>